<dbReference type="PATRIC" id="fig|33036.3.peg.652"/>
<dbReference type="STRING" id="33036.HMPREF3200_00655"/>
<evidence type="ECO:0000313" key="2">
    <source>
        <dbReference type="Proteomes" id="UP000070383"/>
    </source>
</evidence>
<dbReference type="OrthoDB" id="1690921at2"/>
<accession>A0A133KGE1</accession>
<protein>
    <submittedName>
        <fullName evidence="1">Uncharacterized protein</fullName>
    </submittedName>
</protein>
<sequence length="100" mass="11822">MKDLLLIKKIQAKDESRDFVPVTFDLDESFEKSLAMGIFDELNKKNIIKTNRFTIREHSFTIEILPISITRVIEEIIKRGLYIYGVYTLYDNYLEEGELK</sequence>
<keyword evidence="2" id="KW-1185">Reference proteome</keyword>
<reference evidence="2" key="1">
    <citation type="submission" date="2016-01" db="EMBL/GenBank/DDBJ databases">
        <authorList>
            <person name="Mitreva M."/>
            <person name="Pepin K.H."/>
            <person name="Mihindukulasuriya K.A."/>
            <person name="Fulton R."/>
            <person name="Fronick C."/>
            <person name="O'Laughlin M."/>
            <person name="Miner T."/>
            <person name="Herter B."/>
            <person name="Rosa B.A."/>
            <person name="Cordes M."/>
            <person name="Tomlinson C."/>
            <person name="Wollam A."/>
            <person name="Palsikar V.B."/>
            <person name="Mardis E.R."/>
            <person name="Wilson R.K."/>
        </authorList>
    </citation>
    <scope>NUCLEOTIDE SEQUENCE [LARGE SCALE GENOMIC DNA]</scope>
    <source>
        <strain evidence="2">MJR8151</strain>
    </source>
</reference>
<dbReference type="EMBL" id="LRPM01000022">
    <property type="protein sequence ID" value="KWZ78643.1"/>
    <property type="molecule type" value="Genomic_DNA"/>
</dbReference>
<name>A0A133KGE1_9FIRM</name>
<proteinExistence type="predicted"/>
<organism evidence="1 2">
    <name type="scientific">Anaerococcus tetradius</name>
    <dbReference type="NCBI Taxonomy" id="33036"/>
    <lineage>
        <taxon>Bacteria</taxon>
        <taxon>Bacillati</taxon>
        <taxon>Bacillota</taxon>
        <taxon>Tissierellia</taxon>
        <taxon>Tissierellales</taxon>
        <taxon>Peptoniphilaceae</taxon>
        <taxon>Anaerococcus</taxon>
    </lineage>
</organism>
<dbReference type="RefSeq" id="WP_060929171.1">
    <property type="nucleotide sequence ID" value="NZ_CAMPNK010000006.1"/>
</dbReference>
<gene>
    <name evidence="1" type="ORF">HMPREF3200_00655</name>
</gene>
<comment type="caution">
    <text evidence="1">The sequence shown here is derived from an EMBL/GenBank/DDBJ whole genome shotgun (WGS) entry which is preliminary data.</text>
</comment>
<dbReference type="Proteomes" id="UP000070383">
    <property type="component" value="Unassembled WGS sequence"/>
</dbReference>
<evidence type="ECO:0000313" key="1">
    <source>
        <dbReference type="EMBL" id="KWZ78643.1"/>
    </source>
</evidence>
<dbReference type="AlphaFoldDB" id="A0A133KGE1"/>